<dbReference type="GO" id="GO:0014069">
    <property type="term" value="C:postsynaptic density"/>
    <property type="evidence" value="ECO:0007669"/>
    <property type="project" value="TreeGrafter"/>
</dbReference>
<dbReference type="Pfam" id="PF00596">
    <property type="entry name" value="Aldolase_II"/>
    <property type="match status" value="1"/>
</dbReference>
<keyword evidence="2" id="KW-0175">Coiled coil</keyword>
<dbReference type="GO" id="GO:0005856">
    <property type="term" value="C:cytoskeleton"/>
    <property type="evidence" value="ECO:0007669"/>
    <property type="project" value="TreeGrafter"/>
</dbReference>
<accession>A0A914DQN5</accession>
<feature type="domain" description="Class II aldolase/adducin N-terminal" evidence="3">
    <location>
        <begin position="64"/>
        <end position="246"/>
    </location>
</feature>
<dbReference type="GO" id="GO:0005886">
    <property type="term" value="C:plasma membrane"/>
    <property type="evidence" value="ECO:0007669"/>
    <property type="project" value="UniProtKB-SubCell"/>
</dbReference>
<name>A0A914DQN5_9BILA</name>
<keyword evidence="4" id="KW-1185">Reference proteome</keyword>
<evidence type="ECO:0000313" key="5">
    <source>
        <dbReference type="WBParaSite" id="ACRNAN_scaffold3632.g16977.t1"/>
    </source>
</evidence>
<dbReference type="PANTHER" id="PTHR10672:SF3">
    <property type="entry name" value="PROTEIN HU-LI TAI SHAO"/>
    <property type="match status" value="1"/>
</dbReference>
<comment type="similarity">
    <text evidence="1">Belongs to the aldolase class II family. Adducin subfamily.</text>
</comment>
<dbReference type="Proteomes" id="UP000887540">
    <property type="component" value="Unplaced"/>
</dbReference>
<evidence type="ECO:0000256" key="2">
    <source>
        <dbReference type="SAM" id="Coils"/>
    </source>
</evidence>
<organism evidence="4 5">
    <name type="scientific">Acrobeloides nanus</name>
    <dbReference type="NCBI Taxonomy" id="290746"/>
    <lineage>
        <taxon>Eukaryota</taxon>
        <taxon>Metazoa</taxon>
        <taxon>Ecdysozoa</taxon>
        <taxon>Nematoda</taxon>
        <taxon>Chromadorea</taxon>
        <taxon>Rhabditida</taxon>
        <taxon>Tylenchina</taxon>
        <taxon>Cephalobomorpha</taxon>
        <taxon>Cephaloboidea</taxon>
        <taxon>Cephalobidae</taxon>
        <taxon>Acrobeloides</taxon>
    </lineage>
</organism>
<dbReference type="GO" id="GO:0051015">
    <property type="term" value="F:actin filament binding"/>
    <property type="evidence" value="ECO:0007669"/>
    <property type="project" value="TreeGrafter"/>
</dbReference>
<dbReference type="WBParaSite" id="ACRNAN_scaffold3632.g16977.t1">
    <property type="protein sequence ID" value="ACRNAN_scaffold3632.g16977.t1"/>
    <property type="gene ID" value="ACRNAN_scaffold3632.g16977"/>
</dbReference>
<feature type="coiled-coil region" evidence="2">
    <location>
        <begin position="192"/>
        <end position="219"/>
    </location>
</feature>
<reference evidence="5" key="1">
    <citation type="submission" date="2022-11" db="UniProtKB">
        <authorList>
            <consortium name="WormBaseParasite"/>
        </authorList>
    </citation>
    <scope>IDENTIFICATION</scope>
</reference>
<sequence>MPAQNESADGSSAPYKQHVNVHEVMKGAHLDVAITKPADPPIILPINDIPGDTKYTPEEIDARKKLAAVYRLVDYFKWTQIIYNHITMRVPGTEQILINPFGLQYYEITANKLAKITLDGQILDRGPTNYGVNRAGYIIHTAIHEARPDIHCTLHLHNTAVAAVSSMKCGLLPINQEAMIIGPVAYLDYEGIFESDEDKKELREKIKDLKIKLLFLRNHGFVAMGETAEEAWLLTYYTVLACETQVKTMVGGLDNVIIPSGKAVQQAYDFVHRGSYTHDNKAWKQYRYGEFEWEAWMRELDTRGYVTGHEY</sequence>
<dbReference type="PANTHER" id="PTHR10672">
    <property type="entry name" value="ADDUCIN"/>
    <property type="match status" value="1"/>
</dbReference>
<evidence type="ECO:0000256" key="1">
    <source>
        <dbReference type="ARBA" id="ARBA00006274"/>
    </source>
</evidence>
<dbReference type="InterPro" id="IPR001303">
    <property type="entry name" value="Aldolase_II/adducin_N"/>
</dbReference>
<dbReference type="SUPFAM" id="SSF53639">
    <property type="entry name" value="AraD/HMP-PK domain-like"/>
    <property type="match status" value="1"/>
</dbReference>
<evidence type="ECO:0000259" key="3">
    <source>
        <dbReference type="SMART" id="SM01007"/>
    </source>
</evidence>
<dbReference type="NCBIfam" id="NF005451">
    <property type="entry name" value="PRK07044.1"/>
    <property type="match status" value="1"/>
</dbReference>
<dbReference type="InterPro" id="IPR051017">
    <property type="entry name" value="Aldolase-II_Adducin_sf"/>
</dbReference>
<dbReference type="InterPro" id="IPR036409">
    <property type="entry name" value="Aldolase_II/adducin_N_sf"/>
</dbReference>
<evidence type="ECO:0000313" key="4">
    <source>
        <dbReference type="Proteomes" id="UP000887540"/>
    </source>
</evidence>
<dbReference type="SMART" id="SM01007">
    <property type="entry name" value="Aldolase_II"/>
    <property type="match status" value="1"/>
</dbReference>
<proteinExistence type="inferred from homology"/>
<protein>
    <submittedName>
        <fullName evidence="5">Class II aldolase/adducin N-terminal domain-containing protein</fullName>
    </submittedName>
</protein>
<dbReference type="Gene3D" id="3.40.225.10">
    <property type="entry name" value="Class II aldolase/adducin N-terminal domain"/>
    <property type="match status" value="1"/>
</dbReference>
<dbReference type="AlphaFoldDB" id="A0A914DQN5"/>